<gene>
    <name evidence="1" type="ORF">E2562_009287</name>
</gene>
<proteinExistence type="predicted"/>
<name>A0A6G1EAD6_9ORYZ</name>
<evidence type="ECO:0000313" key="2">
    <source>
        <dbReference type="Proteomes" id="UP000479710"/>
    </source>
</evidence>
<dbReference type="EMBL" id="SPHZ02000004">
    <property type="protein sequence ID" value="KAF0921546.1"/>
    <property type="molecule type" value="Genomic_DNA"/>
</dbReference>
<reference evidence="1 2" key="1">
    <citation type="submission" date="2019-11" db="EMBL/GenBank/DDBJ databases">
        <title>Whole genome sequence of Oryza granulata.</title>
        <authorList>
            <person name="Li W."/>
        </authorList>
    </citation>
    <scope>NUCLEOTIDE SEQUENCE [LARGE SCALE GENOMIC DNA]</scope>
    <source>
        <strain evidence="2">cv. Menghai</strain>
        <tissue evidence="1">Leaf</tissue>
    </source>
</reference>
<evidence type="ECO:0000313" key="1">
    <source>
        <dbReference type="EMBL" id="KAF0921546.1"/>
    </source>
</evidence>
<keyword evidence="2" id="KW-1185">Reference proteome</keyword>
<sequence length="140" mass="14933">MYRFLRLRGSRAPRAFACPPWVPRVDSASCGASARGPSGCAVVASSIAVVPWNPHWLGSHPGRALLDALGVALGEGRLQHHSPRVVAEYQVLPGQGVDVDMAGADNHSQHHFQLRLPPVVACVHMHLGRVMVVGVEPCLA</sequence>
<dbReference type="AlphaFoldDB" id="A0A6G1EAD6"/>
<dbReference type="Proteomes" id="UP000479710">
    <property type="component" value="Unassembled WGS sequence"/>
</dbReference>
<protein>
    <submittedName>
        <fullName evidence="1">Uncharacterized protein</fullName>
    </submittedName>
</protein>
<accession>A0A6G1EAD6</accession>
<comment type="caution">
    <text evidence="1">The sequence shown here is derived from an EMBL/GenBank/DDBJ whole genome shotgun (WGS) entry which is preliminary data.</text>
</comment>
<organism evidence="1 2">
    <name type="scientific">Oryza meyeriana var. granulata</name>
    <dbReference type="NCBI Taxonomy" id="110450"/>
    <lineage>
        <taxon>Eukaryota</taxon>
        <taxon>Viridiplantae</taxon>
        <taxon>Streptophyta</taxon>
        <taxon>Embryophyta</taxon>
        <taxon>Tracheophyta</taxon>
        <taxon>Spermatophyta</taxon>
        <taxon>Magnoliopsida</taxon>
        <taxon>Liliopsida</taxon>
        <taxon>Poales</taxon>
        <taxon>Poaceae</taxon>
        <taxon>BOP clade</taxon>
        <taxon>Oryzoideae</taxon>
        <taxon>Oryzeae</taxon>
        <taxon>Oryzinae</taxon>
        <taxon>Oryza</taxon>
        <taxon>Oryza meyeriana</taxon>
    </lineage>
</organism>